<keyword evidence="2" id="KW-0328">Glycosyltransferase</keyword>
<dbReference type="InterPro" id="IPR001173">
    <property type="entry name" value="Glyco_trans_2-like"/>
</dbReference>
<dbReference type="AlphaFoldDB" id="A0AAE3CIP6"/>
<dbReference type="GO" id="GO:0016757">
    <property type="term" value="F:glycosyltransferase activity"/>
    <property type="evidence" value="ECO:0007669"/>
    <property type="project" value="UniProtKB-KW"/>
</dbReference>
<dbReference type="Pfam" id="PF00535">
    <property type="entry name" value="Glycos_transf_2"/>
    <property type="match status" value="1"/>
</dbReference>
<sequence>MLETNIRKVAPQVQRVYLIDNSTVFRGEAFFESLGIQNLYCIPLGENLGIATALNRGIAAAQRDGMEFVLLLDQDSECASDLIHELLAAHEKVRQQGGRVAAIGSRALDRETGHLSDALRFGWFGTRVQPCPEGSAVPVDFLISSGTLISLETLRTLGTMRENLFIDHVDTEWILRAHQHGYHAYLCCTAKIIHARGERRLRVWTGRWRDAPLHKPFRYYYLFRNYLLLFRQKGLSRKWKFMEVQRLLQMLIFLALFAQERSQIVRFIARGVRDGLRNRGGRMGQ</sequence>
<evidence type="ECO:0000256" key="3">
    <source>
        <dbReference type="ARBA" id="ARBA00022679"/>
    </source>
</evidence>
<organism evidence="5 6">
    <name type="scientific">Igneacidithiobacillus copahuensis</name>
    <dbReference type="NCBI Taxonomy" id="2724909"/>
    <lineage>
        <taxon>Bacteria</taxon>
        <taxon>Pseudomonadati</taxon>
        <taxon>Pseudomonadota</taxon>
        <taxon>Acidithiobacillia</taxon>
        <taxon>Acidithiobacillales</taxon>
        <taxon>Acidithiobacillaceae</taxon>
        <taxon>Igneacidithiobacillus</taxon>
    </lineage>
</organism>
<proteinExistence type="inferred from homology"/>
<evidence type="ECO:0000313" key="6">
    <source>
        <dbReference type="Proteomes" id="UP001197378"/>
    </source>
</evidence>
<gene>
    <name evidence="5" type="ORF">HFQ13_01760</name>
</gene>
<dbReference type="InterPro" id="IPR029044">
    <property type="entry name" value="Nucleotide-diphossugar_trans"/>
</dbReference>
<reference evidence="5" key="1">
    <citation type="journal article" date="2021" name="ISME J.">
        <title>Genomic evolution of the class Acidithiobacillia: deep-branching Proteobacteria living in extreme acidic conditions.</title>
        <authorList>
            <person name="Moya-Beltran A."/>
            <person name="Beard S."/>
            <person name="Rojas-Villalobos C."/>
            <person name="Issotta F."/>
            <person name="Gallardo Y."/>
            <person name="Ulloa R."/>
            <person name="Giaveno A."/>
            <person name="Degli Esposti M."/>
            <person name="Johnson D.B."/>
            <person name="Quatrini R."/>
        </authorList>
    </citation>
    <scope>NUCLEOTIDE SEQUENCE</scope>
    <source>
        <strain evidence="5">VAN18-1</strain>
    </source>
</reference>
<dbReference type="PANTHER" id="PTHR43179">
    <property type="entry name" value="RHAMNOSYLTRANSFERASE WBBL"/>
    <property type="match status" value="1"/>
</dbReference>
<comment type="similarity">
    <text evidence="1">Belongs to the glycosyltransferase 2 family.</text>
</comment>
<evidence type="ECO:0000256" key="1">
    <source>
        <dbReference type="ARBA" id="ARBA00006739"/>
    </source>
</evidence>
<dbReference type="CDD" id="cd02526">
    <property type="entry name" value="GT2_RfbF_like"/>
    <property type="match status" value="1"/>
</dbReference>
<keyword evidence="6" id="KW-1185">Reference proteome</keyword>
<dbReference type="SUPFAM" id="SSF53448">
    <property type="entry name" value="Nucleotide-diphospho-sugar transferases"/>
    <property type="match status" value="1"/>
</dbReference>
<evidence type="ECO:0000256" key="2">
    <source>
        <dbReference type="ARBA" id="ARBA00022676"/>
    </source>
</evidence>
<dbReference type="InterPro" id="IPR006446">
    <property type="entry name" value="RhaTrfase"/>
</dbReference>
<dbReference type="Proteomes" id="UP001197378">
    <property type="component" value="Unassembled WGS sequence"/>
</dbReference>
<keyword evidence="3" id="KW-0808">Transferase</keyword>
<feature type="domain" description="Glycosyltransferase 2-like" evidence="4">
    <location>
        <begin position="14"/>
        <end position="93"/>
    </location>
</feature>
<dbReference type="EMBL" id="JAAXYO010000029">
    <property type="protein sequence ID" value="MBU2786952.1"/>
    <property type="molecule type" value="Genomic_DNA"/>
</dbReference>
<dbReference type="NCBIfam" id="TIGR01556">
    <property type="entry name" value="rhamnosyltran"/>
    <property type="match status" value="1"/>
</dbReference>
<protein>
    <submittedName>
        <fullName evidence="5">Glycosyltransferase family 2 protein</fullName>
    </submittedName>
</protein>
<evidence type="ECO:0000259" key="4">
    <source>
        <dbReference type="Pfam" id="PF00535"/>
    </source>
</evidence>
<dbReference type="Gene3D" id="3.90.550.10">
    <property type="entry name" value="Spore Coat Polysaccharide Biosynthesis Protein SpsA, Chain A"/>
    <property type="match status" value="1"/>
</dbReference>
<name>A0AAE3CIP6_9PROT</name>
<accession>A0AAE3CIP6</accession>
<evidence type="ECO:0000313" key="5">
    <source>
        <dbReference type="EMBL" id="MBU2786952.1"/>
    </source>
</evidence>
<dbReference type="PANTHER" id="PTHR43179:SF12">
    <property type="entry name" value="GALACTOFURANOSYLTRANSFERASE GLFT2"/>
    <property type="match status" value="1"/>
</dbReference>
<comment type="caution">
    <text evidence="5">The sequence shown here is derived from an EMBL/GenBank/DDBJ whole genome shotgun (WGS) entry which is preliminary data.</text>
</comment>